<reference evidence="2" key="1">
    <citation type="submission" date="2016-02" db="EMBL/GenBank/DDBJ databases">
        <title>Genomic sequences of Ochrobactrum anthropi.</title>
        <authorList>
            <person name="Chudasama K.S."/>
            <person name="Thaker V.S."/>
        </authorList>
    </citation>
    <scope>NUCLEOTIDE SEQUENCE [LARGE SCALE GENOMIC DNA]</scope>
    <source>
        <strain evidence="2">SUBG007</strain>
    </source>
</reference>
<dbReference type="GO" id="GO:0006631">
    <property type="term" value="P:fatty acid metabolic process"/>
    <property type="evidence" value="ECO:0007669"/>
    <property type="project" value="InterPro"/>
</dbReference>
<dbReference type="Pfam" id="PF02737">
    <property type="entry name" value="3HCDH_N"/>
    <property type="match status" value="1"/>
</dbReference>
<protein>
    <recommendedName>
        <fullName evidence="1">3-hydroxyacyl-CoA dehydrogenase NAD binding domain-containing protein</fullName>
    </recommendedName>
</protein>
<evidence type="ECO:0000259" key="1">
    <source>
        <dbReference type="Pfam" id="PF02737"/>
    </source>
</evidence>
<dbReference type="SUPFAM" id="SSF51735">
    <property type="entry name" value="NAD(P)-binding Rossmann-fold domains"/>
    <property type="match status" value="1"/>
</dbReference>
<name>A0A656Z6V3_BRUAN</name>
<gene>
    <name evidence="2" type="ORF">AB664_10645</name>
</gene>
<dbReference type="Gene3D" id="3.40.50.720">
    <property type="entry name" value="NAD(P)-binding Rossmann-like Domain"/>
    <property type="match status" value="1"/>
</dbReference>
<dbReference type="InterPro" id="IPR036291">
    <property type="entry name" value="NAD(P)-bd_dom_sf"/>
</dbReference>
<evidence type="ECO:0000313" key="2">
    <source>
        <dbReference type="EMBL" id="KYB45265.1"/>
    </source>
</evidence>
<organism evidence="2">
    <name type="scientific">Brucella anthropi</name>
    <name type="common">Ochrobactrum anthropi</name>
    <dbReference type="NCBI Taxonomy" id="529"/>
    <lineage>
        <taxon>Bacteria</taxon>
        <taxon>Pseudomonadati</taxon>
        <taxon>Pseudomonadota</taxon>
        <taxon>Alphaproteobacteria</taxon>
        <taxon>Hyphomicrobiales</taxon>
        <taxon>Brucellaceae</taxon>
        <taxon>Brucella/Ochrobactrum group</taxon>
        <taxon>Brucella</taxon>
    </lineage>
</organism>
<sequence>MAKITIGIIGFGVIGQRWAAAFAHAGHPVRVFDPAGDTDIYQRDVLPSLLHDLDMLKGEQSKPGTIELFPTIAEALSGVDLVQENGPEKIDINASSLLKSKTILARILL</sequence>
<proteinExistence type="predicted"/>
<dbReference type="GO" id="GO:0070403">
    <property type="term" value="F:NAD+ binding"/>
    <property type="evidence" value="ECO:0007669"/>
    <property type="project" value="InterPro"/>
</dbReference>
<dbReference type="AlphaFoldDB" id="A0A656Z6V3"/>
<dbReference type="EMBL" id="LUAY01005785">
    <property type="protein sequence ID" value="KYB45265.1"/>
    <property type="molecule type" value="Genomic_DNA"/>
</dbReference>
<accession>A0A656Z6V3</accession>
<feature type="domain" description="3-hydroxyacyl-CoA dehydrogenase NAD binding" evidence="1">
    <location>
        <begin position="5"/>
        <end position="95"/>
    </location>
</feature>
<comment type="caution">
    <text evidence="2">The sequence shown here is derived from an EMBL/GenBank/DDBJ whole genome shotgun (WGS) entry which is preliminary data.</text>
</comment>
<dbReference type="InterPro" id="IPR006176">
    <property type="entry name" value="3-OHacyl-CoA_DH_NAD-bd"/>
</dbReference>